<evidence type="ECO:0000256" key="2">
    <source>
        <dbReference type="ARBA" id="ARBA00022515"/>
    </source>
</evidence>
<dbReference type="SUPFAM" id="SSF56731">
    <property type="entry name" value="DNA primase core"/>
    <property type="match status" value="1"/>
</dbReference>
<evidence type="ECO:0000256" key="9">
    <source>
        <dbReference type="ARBA" id="ARBA00022842"/>
    </source>
</evidence>
<evidence type="ECO:0000256" key="13">
    <source>
        <dbReference type="PIRNR" id="PIRNR002811"/>
    </source>
</evidence>
<gene>
    <name evidence="12" type="primary">dnaG</name>
    <name evidence="17" type="ORF">A2849_03465</name>
</gene>
<dbReference type="GO" id="GO:0003677">
    <property type="term" value="F:DNA binding"/>
    <property type="evidence" value="ECO:0007669"/>
    <property type="project" value="UniProtKB-KW"/>
</dbReference>
<dbReference type="GO" id="GO:0000428">
    <property type="term" value="C:DNA-directed RNA polymerase complex"/>
    <property type="evidence" value="ECO:0007669"/>
    <property type="project" value="UniProtKB-KW"/>
</dbReference>
<dbReference type="GO" id="GO:1990077">
    <property type="term" value="C:primosome complex"/>
    <property type="evidence" value="ECO:0007669"/>
    <property type="project" value="UniProtKB-KW"/>
</dbReference>
<dbReference type="InterPro" id="IPR006171">
    <property type="entry name" value="TOPRIM_dom"/>
</dbReference>
<name>A0A1G2MA97_9BACT</name>
<evidence type="ECO:0000313" key="18">
    <source>
        <dbReference type="Proteomes" id="UP000178121"/>
    </source>
</evidence>
<feature type="zinc finger region" description="CHC2-type" evidence="12 14">
    <location>
        <begin position="35"/>
        <end position="59"/>
    </location>
</feature>
<dbReference type="Pfam" id="PF10410">
    <property type="entry name" value="DnaB_bind"/>
    <property type="match status" value="1"/>
</dbReference>
<dbReference type="SMART" id="SM00493">
    <property type="entry name" value="TOPRIM"/>
    <property type="match status" value="1"/>
</dbReference>
<dbReference type="InterPro" id="IPR034151">
    <property type="entry name" value="TOPRIM_DnaG_bac"/>
</dbReference>
<dbReference type="PANTHER" id="PTHR30313:SF2">
    <property type="entry name" value="DNA PRIMASE"/>
    <property type="match status" value="1"/>
</dbReference>
<dbReference type="InterPro" id="IPR050219">
    <property type="entry name" value="DnaG_primase"/>
</dbReference>
<keyword evidence="5 12" id="KW-0235">DNA replication</keyword>
<keyword evidence="8 12" id="KW-0862">Zinc</keyword>
<dbReference type="InterPro" id="IPR013264">
    <property type="entry name" value="DNAG_N"/>
</dbReference>
<proteinExistence type="inferred from homology"/>
<dbReference type="Gene3D" id="3.90.980.10">
    <property type="entry name" value="DNA primase, catalytic core, N-terminal domain"/>
    <property type="match status" value="1"/>
</dbReference>
<feature type="domain" description="Toprim" evidence="16">
    <location>
        <begin position="259"/>
        <end position="340"/>
    </location>
</feature>
<keyword evidence="9" id="KW-0460">Magnesium</keyword>
<evidence type="ECO:0000256" key="3">
    <source>
        <dbReference type="ARBA" id="ARBA00022679"/>
    </source>
</evidence>
<dbReference type="Pfam" id="PF08275">
    <property type="entry name" value="DNAG_N"/>
    <property type="match status" value="1"/>
</dbReference>
<keyword evidence="4 12" id="KW-0548">Nucleotidyltransferase</keyword>
<dbReference type="InterPro" id="IPR036977">
    <property type="entry name" value="DNA_primase_Znf_CHC2"/>
</dbReference>
<dbReference type="PROSITE" id="PS50880">
    <property type="entry name" value="TOPRIM"/>
    <property type="match status" value="1"/>
</dbReference>
<dbReference type="SUPFAM" id="SSF57783">
    <property type="entry name" value="Zinc beta-ribbon"/>
    <property type="match status" value="1"/>
</dbReference>
<evidence type="ECO:0000256" key="10">
    <source>
        <dbReference type="ARBA" id="ARBA00023125"/>
    </source>
</evidence>
<evidence type="ECO:0000256" key="5">
    <source>
        <dbReference type="ARBA" id="ARBA00022705"/>
    </source>
</evidence>
<keyword evidence="3 12" id="KW-0808">Transferase</keyword>
<dbReference type="GO" id="GO:0006269">
    <property type="term" value="P:DNA replication, synthesis of primer"/>
    <property type="evidence" value="ECO:0007669"/>
    <property type="project" value="UniProtKB-UniRule"/>
</dbReference>
<feature type="compositionally biased region" description="Basic and acidic residues" evidence="15">
    <location>
        <begin position="440"/>
        <end position="451"/>
    </location>
</feature>
<dbReference type="Pfam" id="PF13155">
    <property type="entry name" value="Toprim_2"/>
    <property type="match status" value="1"/>
</dbReference>
<dbReference type="InterPro" id="IPR030846">
    <property type="entry name" value="DnaG_bac"/>
</dbReference>
<dbReference type="EC" id="2.7.7.101" evidence="12"/>
<keyword evidence="11 12" id="KW-0804">Transcription</keyword>
<evidence type="ECO:0000256" key="15">
    <source>
        <dbReference type="SAM" id="MobiDB-lite"/>
    </source>
</evidence>
<dbReference type="PIRSF" id="PIRSF002811">
    <property type="entry name" value="DnaG"/>
    <property type="match status" value="1"/>
</dbReference>
<evidence type="ECO:0000256" key="7">
    <source>
        <dbReference type="ARBA" id="ARBA00022771"/>
    </source>
</evidence>
<dbReference type="InterPro" id="IPR037068">
    <property type="entry name" value="DNA_primase_core_N_sf"/>
</dbReference>
<dbReference type="GO" id="GO:0005737">
    <property type="term" value="C:cytoplasm"/>
    <property type="evidence" value="ECO:0007669"/>
    <property type="project" value="TreeGrafter"/>
</dbReference>
<keyword evidence="7 12" id="KW-0863">Zinc-finger</keyword>
<evidence type="ECO:0000256" key="6">
    <source>
        <dbReference type="ARBA" id="ARBA00022723"/>
    </source>
</evidence>
<dbReference type="AlphaFoldDB" id="A0A1G2MA97"/>
<comment type="catalytic activity">
    <reaction evidence="12">
        <text>ssDNA + n NTP = ssDNA/pppN(pN)n-1 hybrid + (n-1) diphosphate.</text>
        <dbReference type="EC" id="2.7.7.101"/>
    </reaction>
</comment>
<keyword evidence="1 12" id="KW-0240">DNA-directed RNA polymerase</keyword>
<protein>
    <recommendedName>
        <fullName evidence="12 13">DNA primase</fullName>
        <ecNumber evidence="12">2.7.7.101</ecNumber>
    </recommendedName>
</protein>
<dbReference type="Pfam" id="PF01807">
    <property type="entry name" value="Zn_ribbon_DnaG"/>
    <property type="match status" value="1"/>
</dbReference>
<dbReference type="PANTHER" id="PTHR30313">
    <property type="entry name" value="DNA PRIMASE"/>
    <property type="match status" value="1"/>
</dbReference>
<dbReference type="NCBIfam" id="TIGR01391">
    <property type="entry name" value="dnaG"/>
    <property type="match status" value="1"/>
</dbReference>
<comment type="function">
    <text evidence="12 13">RNA polymerase that catalyzes the synthesis of short RNA molecules used as primers for DNA polymerase during DNA replication.</text>
</comment>
<comment type="subunit">
    <text evidence="12">Monomer. Interacts with DnaB.</text>
</comment>
<dbReference type="HAMAP" id="MF_00974">
    <property type="entry name" value="DNA_primase_DnaG"/>
    <property type="match status" value="1"/>
</dbReference>
<sequence length="582" mass="65787">MSTPVEQIKERLSIADVVGSYMQLTRAGASLKGICPFHSEKTPSFFVSPARGSYYCFGCQAKGDIFTFVQEFEGLDFVGALRVLASRAGVTLQRLDPKMQSEYSRLYLLLEKATRFLEDELEQSTEAKEYLKHRGLSDETRKVWRIGFAPNDWRALFNHLLKEGFKPEEMEKVGLVKRARAEDGSPKQGDKFYDTFRGRIMFPIQDSASRVIAFSGRILPALDDGKTGKYINSPETILFKKSEVLHGFHLAKLAIRERDAVILVEGQMDLLMAHQAGYTHTVAVSGTALTLEQLARLKRLSENVLLSFDADSAGIRASERALSLALSQGMNVKVIALTGGKDPAELILKDPKEWEKAVKEAKHVVDFLLEHLLRKVTEGRERAIAVEKTLLPLLLLLPSRVEQSHFIKAIADKLGLREQSLWEAFDKLPSPARPAPGNVSEKKSPAPSRPDARERQLFAILFFAESREEKDTRERIRETLTRIMGKERFEEALARYEPLRDMLLLEASVRYGDESVSEKEEQELLHHFEEDELRRQLSEMMHFLTEAERGGDKEKTAALLQKYSEVSQKLGALTSARFLDSA</sequence>
<dbReference type="Gene3D" id="3.90.580.10">
    <property type="entry name" value="Zinc finger, CHC2-type domain"/>
    <property type="match status" value="1"/>
</dbReference>
<comment type="domain">
    <text evidence="12">Contains an N-terminal zinc-binding domain, a central core domain that contains the primase activity, and a C-terminal DnaB-binding domain.</text>
</comment>
<dbReference type="FunFam" id="3.90.580.10:FF:000001">
    <property type="entry name" value="DNA primase"/>
    <property type="match status" value="1"/>
</dbReference>
<dbReference type="InterPro" id="IPR006295">
    <property type="entry name" value="DNA_primase_DnaG"/>
</dbReference>
<evidence type="ECO:0000256" key="14">
    <source>
        <dbReference type="PIRSR" id="PIRSR002811-1"/>
    </source>
</evidence>
<keyword evidence="6 12" id="KW-0479">Metal-binding</keyword>
<comment type="cofactor">
    <cofactor evidence="12 13 14">
        <name>Zn(2+)</name>
        <dbReference type="ChEBI" id="CHEBI:29105"/>
    </cofactor>
    <text evidence="12 13 14">Binds 1 zinc ion per monomer.</text>
</comment>
<comment type="similarity">
    <text evidence="12 13">Belongs to the DnaG primase family.</text>
</comment>
<reference evidence="17 18" key="1">
    <citation type="journal article" date="2016" name="Nat. Commun.">
        <title>Thousands of microbial genomes shed light on interconnected biogeochemical processes in an aquifer system.</title>
        <authorList>
            <person name="Anantharaman K."/>
            <person name="Brown C.T."/>
            <person name="Hug L.A."/>
            <person name="Sharon I."/>
            <person name="Castelle C.J."/>
            <person name="Probst A.J."/>
            <person name="Thomas B.C."/>
            <person name="Singh A."/>
            <person name="Wilkins M.J."/>
            <person name="Karaoz U."/>
            <person name="Brodie E.L."/>
            <person name="Williams K.H."/>
            <person name="Hubbard S.S."/>
            <person name="Banfield J.F."/>
        </authorList>
    </citation>
    <scope>NUCLEOTIDE SEQUENCE [LARGE SCALE GENOMIC DNA]</scope>
</reference>
<dbReference type="CDD" id="cd03364">
    <property type="entry name" value="TOPRIM_DnaG_primases"/>
    <property type="match status" value="1"/>
</dbReference>
<accession>A0A1G2MA97</accession>
<evidence type="ECO:0000313" key="17">
    <source>
        <dbReference type="EMBL" id="OHA20817.1"/>
    </source>
</evidence>
<evidence type="ECO:0000256" key="8">
    <source>
        <dbReference type="ARBA" id="ARBA00022833"/>
    </source>
</evidence>
<dbReference type="Gene3D" id="3.40.1360.10">
    <property type="match status" value="1"/>
</dbReference>
<evidence type="ECO:0000259" key="16">
    <source>
        <dbReference type="PROSITE" id="PS50880"/>
    </source>
</evidence>
<feature type="region of interest" description="Disordered" evidence="15">
    <location>
        <begin position="427"/>
        <end position="451"/>
    </location>
</feature>
<evidence type="ECO:0000256" key="1">
    <source>
        <dbReference type="ARBA" id="ARBA00022478"/>
    </source>
</evidence>
<dbReference type="InterPro" id="IPR002694">
    <property type="entry name" value="Znf_CHC2"/>
</dbReference>
<evidence type="ECO:0000256" key="11">
    <source>
        <dbReference type="ARBA" id="ARBA00023163"/>
    </source>
</evidence>
<dbReference type="GO" id="GO:0003899">
    <property type="term" value="F:DNA-directed RNA polymerase activity"/>
    <property type="evidence" value="ECO:0007669"/>
    <property type="project" value="UniProtKB-UniRule"/>
</dbReference>
<keyword evidence="2 12" id="KW-0639">Primosome</keyword>
<dbReference type="EMBL" id="MHRI01000021">
    <property type="protein sequence ID" value="OHA20817.1"/>
    <property type="molecule type" value="Genomic_DNA"/>
</dbReference>
<dbReference type="SMART" id="SM00400">
    <property type="entry name" value="ZnF_CHCC"/>
    <property type="match status" value="1"/>
</dbReference>
<keyword evidence="10 12" id="KW-0238">DNA-binding</keyword>
<dbReference type="InterPro" id="IPR019475">
    <property type="entry name" value="DNA_primase_DnaB-bd"/>
</dbReference>
<dbReference type="GO" id="GO:0008270">
    <property type="term" value="F:zinc ion binding"/>
    <property type="evidence" value="ECO:0007669"/>
    <property type="project" value="UniProtKB-UniRule"/>
</dbReference>
<comment type="caution">
    <text evidence="17">The sequence shown here is derived from an EMBL/GenBank/DDBJ whole genome shotgun (WGS) entry which is preliminary data.</text>
</comment>
<evidence type="ECO:0000256" key="12">
    <source>
        <dbReference type="HAMAP-Rule" id="MF_00974"/>
    </source>
</evidence>
<evidence type="ECO:0000256" key="4">
    <source>
        <dbReference type="ARBA" id="ARBA00022695"/>
    </source>
</evidence>
<dbReference type="Proteomes" id="UP000178121">
    <property type="component" value="Unassembled WGS sequence"/>
</dbReference>
<organism evidence="17 18">
    <name type="scientific">Candidatus Taylorbacteria bacterium RIFCSPHIGHO2_01_FULL_51_15</name>
    <dbReference type="NCBI Taxonomy" id="1802304"/>
    <lineage>
        <taxon>Bacteria</taxon>
        <taxon>Candidatus Tayloriibacteriota</taxon>
    </lineage>
</organism>